<dbReference type="GO" id="GO:0004719">
    <property type="term" value="F:protein-L-isoaspartate (D-aspartate) O-methyltransferase activity"/>
    <property type="evidence" value="ECO:0007669"/>
    <property type="project" value="InterPro"/>
</dbReference>
<comment type="caution">
    <text evidence="4">The sequence shown here is derived from an EMBL/GenBank/DDBJ whole genome shotgun (WGS) entry which is preliminary data.</text>
</comment>
<proteinExistence type="inferred from homology"/>
<evidence type="ECO:0000313" key="5">
    <source>
        <dbReference type="Proteomes" id="UP000004848"/>
    </source>
</evidence>
<dbReference type="InterPro" id="IPR000682">
    <property type="entry name" value="PCMT"/>
</dbReference>
<evidence type="ECO:0000256" key="3">
    <source>
        <dbReference type="ARBA" id="ARBA00030757"/>
    </source>
</evidence>
<name>A0NQJ2_ROSAI</name>
<reference evidence="4 5" key="1">
    <citation type="submission" date="2006-05" db="EMBL/GenBank/DDBJ databases">
        <authorList>
            <person name="King G."/>
            <person name="Ferriera S."/>
            <person name="Johnson J."/>
            <person name="Kravitz S."/>
            <person name="Beeson K."/>
            <person name="Sutton G."/>
            <person name="Rogers Y.-H."/>
            <person name="Friedman R."/>
            <person name="Frazier M."/>
            <person name="Venter J.C."/>
        </authorList>
    </citation>
    <scope>NUCLEOTIDE SEQUENCE [LARGE SCALE GENOMIC DNA]</scope>
    <source>
        <strain evidence="5">ATCC 25650 / DSM 13394 / JCM 20685 / NBRC 16684 / NCIMB 2208 / IAM 12614 / B1</strain>
    </source>
</reference>
<dbReference type="PANTHER" id="PTHR11579:SF18">
    <property type="entry name" value="PROTEIN-L-ISOASPARTATE O-METHYLTRANSFERASE"/>
    <property type="match status" value="1"/>
</dbReference>
<evidence type="ECO:0000256" key="1">
    <source>
        <dbReference type="ARBA" id="ARBA00005369"/>
    </source>
</evidence>
<accession>A0NQJ2</accession>
<evidence type="ECO:0000256" key="2">
    <source>
        <dbReference type="ARBA" id="ARBA00013346"/>
    </source>
</evidence>
<evidence type="ECO:0000313" key="4">
    <source>
        <dbReference type="EMBL" id="EAV45050.1"/>
    </source>
</evidence>
<dbReference type="Gene3D" id="3.40.50.150">
    <property type="entry name" value="Vaccinia Virus protein VP39"/>
    <property type="match status" value="1"/>
</dbReference>
<protein>
    <recommendedName>
        <fullName evidence="2">Protein-L-isoaspartate O-methyltransferase</fullName>
    </recommendedName>
    <alternativeName>
        <fullName evidence="3">Protein L-isoaspartyl methyltransferase</fullName>
    </alternativeName>
</protein>
<comment type="similarity">
    <text evidence="1">Belongs to the methyltransferase superfamily. L-isoaspartyl/D-aspartyl protein methyltransferase family.</text>
</comment>
<dbReference type="PANTHER" id="PTHR11579">
    <property type="entry name" value="PROTEIN-L-ISOASPARTATE O-METHYLTRANSFERASE"/>
    <property type="match status" value="1"/>
</dbReference>
<dbReference type="Pfam" id="PF01135">
    <property type="entry name" value="PCMT"/>
    <property type="match status" value="1"/>
</dbReference>
<gene>
    <name evidence="4" type="ORF">SIAM614_13583</name>
</gene>
<organism evidence="4 5">
    <name type="scientific">Roseibium aggregatum (strain ATCC 25650 / DSM 13394 / JCM 20685 / NBRC 16684 / NCIMB 2208 / IAM 12614 / B1)</name>
    <name type="common">Stappia aggregata</name>
    <dbReference type="NCBI Taxonomy" id="384765"/>
    <lineage>
        <taxon>Bacteria</taxon>
        <taxon>Pseudomonadati</taxon>
        <taxon>Pseudomonadota</taxon>
        <taxon>Alphaproteobacteria</taxon>
        <taxon>Hyphomicrobiales</taxon>
        <taxon>Stappiaceae</taxon>
        <taxon>Roseibium</taxon>
    </lineage>
</organism>
<dbReference type="Proteomes" id="UP000004848">
    <property type="component" value="Unassembled WGS sequence"/>
</dbReference>
<dbReference type="SUPFAM" id="SSF53335">
    <property type="entry name" value="S-adenosyl-L-methionine-dependent methyltransferases"/>
    <property type="match status" value="1"/>
</dbReference>
<dbReference type="GO" id="GO:0005737">
    <property type="term" value="C:cytoplasm"/>
    <property type="evidence" value="ECO:0007669"/>
    <property type="project" value="TreeGrafter"/>
</dbReference>
<dbReference type="eggNOG" id="COG2518">
    <property type="taxonomic scope" value="Bacteria"/>
</dbReference>
<dbReference type="AlphaFoldDB" id="A0NQJ2"/>
<dbReference type="InterPro" id="IPR029063">
    <property type="entry name" value="SAM-dependent_MTases_sf"/>
</dbReference>
<dbReference type="EMBL" id="AAUW01000004">
    <property type="protein sequence ID" value="EAV45050.1"/>
    <property type="molecule type" value="Genomic_DNA"/>
</dbReference>
<dbReference type="CDD" id="cd02440">
    <property type="entry name" value="AdoMet_MTases"/>
    <property type="match status" value="1"/>
</dbReference>
<sequence length="238" mass="25396">MNVSQEAPVIRHVKVRADMTDFNQSRRKMVDNQLRTNDVTDHRILDAMELVPRERFVPASKRAVAYIDEDLPIGASDTGRMLMKPHIFGKLVQLADIREGDVVLVVGAGTGYSAAVVSKLAASVVALEENPDLAKTATEVLVDLGIENAVVVEGALAAGYSSEGPYDVILVDGAVEVLPQTLTDQLKPTGRLAVIEGRGGSGVAKLYQKSGTAVSSRFGFNASVSVLPGFAKAEEFVF</sequence>